<protein>
    <recommendedName>
        <fullName evidence="5">Secreted protein</fullName>
    </recommendedName>
</protein>
<accession>A0A9P9BU08</accession>
<dbReference type="Proteomes" id="UP000756346">
    <property type="component" value="Unassembled WGS sequence"/>
</dbReference>
<feature type="chain" id="PRO_5040350190" description="Secreted protein" evidence="2">
    <location>
        <begin position="20"/>
        <end position="78"/>
    </location>
</feature>
<feature type="signal peptide" evidence="2">
    <location>
        <begin position="1"/>
        <end position="19"/>
    </location>
</feature>
<feature type="region of interest" description="Disordered" evidence="1">
    <location>
        <begin position="23"/>
        <end position="78"/>
    </location>
</feature>
<proteinExistence type="predicted"/>
<evidence type="ECO:0000313" key="4">
    <source>
        <dbReference type="Proteomes" id="UP000756346"/>
    </source>
</evidence>
<dbReference type="RefSeq" id="XP_046016708.1">
    <property type="nucleotide sequence ID" value="XM_046163205.1"/>
</dbReference>
<gene>
    <name evidence="3" type="ORF">B0I36DRAFT_68255</name>
</gene>
<name>A0A9P9BU08_9PEZI</name>
<comment type="caution">
    <text evidence="3">The sequence shown here is derived from an EMBL/GenBank/DDBJ whole genome shotgun (WGS) entry which is preliminary data.</text>
</comment>
<keyword evidence="4" id="KW-1185">Reference proteome</keyword>
<evidence type="ECO:0000313" key="3">
    <source>
        <dbReference type="EMBL" id="KAH7037587.1"/>
    </source>
</evidence>
<sequence>MHRVCLLVLRASAASHTQAVIYSMPSSKPPRGHRPLSPVLGQACQTAPPLPALAGRRRRRRHPETRVPKLRNSQQVVF</sequence>
<evidence type="ECO:0000256" key="1">
    <source>
        <dbReference type="SAM" id="MobiDB-lite"/>
    </source>
</evidence>
<dbReference type="AlphaFoldDB" id="A0A9P9BU08"/>
<dbReference type="GeneID" id="70192751"/>
<keyword evidence="2" id="KW-0732">Signal</keyword>
<reference evidence="3" key="1">
    <citation type="journal article" date="2021" name="Nat. Commun.">
        <title>Genetic determinants of endophytism in the Arabidopsis root mycobiome.</title>
        <authorList>
            <person name="Mesny F."/>
            <person name="Miyauchi S."/>
            <person name="Thiergart T."/>
            <person name="Pickel B."/>
            <person name="Atanasova L."/>
            <person name="Karlsson M."/>
            <person name="Huettel B."/>
            <person name="Barry K.W."/>
            <person name="Haridas S."/>
            <person name="Chen C."/>
            <person name="Bauer D."/>
            <person name="Andreopoulos W."/>
            <person name="Pangilinan J."/>
            <person name="LaButti K."/>
            <person name="Riley R."/>
            <person name="Lipzen A."/>
            <person name="Clum A."/>
            <person name="Drula E."/>
            <person name="Henrissat B."/>
            <person name="Kohler A."/>
            <person name="Grigoriev I.V."/>
            <person name="Martin F.M."/>
            <person name="Hacquard S."/>
        </authorList>
    </citation>
    <scope>NUCLEOTIDE SEQUENCE</scope>
    <source>
        <strain evidence="3">MPI-CAGE-CH-0230</strain>
    </source>
</reference>
<evidence type="ECO:0000256" key="2">
    <source>
        <dbReference type="SAM" id="SignalP"/>
    </source>
</evidence>
<evidence type="ECO:0008006" key="5">
    <source>
        <dbReference type="Google" id="ProtNLM"/>
    </source>
</evidence>
<organism evidence="3 4">
    <name type="scientific">Microdochium trichocladiopsis</name>
    <dbReference type="NCBI Taxonomy" id="1682393"/>
    <lineage>
        <taxon>Eukaryota</taxon>
        <taxon>Fungi</taxon>
        <taxon>Dikarya</taxon>
        <taxon>Ascomycota</taxon>
        <taxon>Pezizomycotina</taxon>
        <taxon>Sordariomycetes</taxon>
        <taxon>Xylariomycetidae</taxon>
        <taxon>Xylariales</taxon>
        <taxon>Microdochiaceae</taxon>
        <taxon>Microdochium</taxon>
    </lineage>
</organism>
<dbReference type="EMBL" id="JAGTJQ010000002">
    <property type="protein sequence ID" value="KAH7037587.1"/>
    <property type="molecule type" value="Genomic_DNA"/>
</dbReference>